<evidence type="ECO:0000313" key="19">
    <source>
        <dbReference type="RefSeq" id="XP_005092454.1"/>
    </source>
</evidence>
<dbReference type="EC" id="1.5.1.25" evidence="2"/>
<reference evidence="19" key="1">
    <citation type="submission" date="2025-08" db="UniProtKB">
        <authorList>
            <consortium name="RefSeq"/>
        </authorList>
    </citation>
    <scope>IDENTIFICATION</scope>
</reference>
<comment type="similarity">
    <text evidence="1">Belongs to the ornithine cyclodeaminase/mu-crystallin family.</text>
</comment>
<evidence type="ECO:0000256" key="6">
    <source>
        <dbReference type="ARBA" id="ARBA00093197"/>
    </source>
</evidence>
<dbReference type="SUPFAM" id="SSF51735">
    <property type="entry name" value="NAD(P)-binding Rossmann-fold domains"/>
    <property type="match status" value="1"/>
</dbReference>
<evidence type="ECO:0000256" key="12">
    <source>
        <dbReference type="ARBA" id="ARBA00093263"/>
    </source>
</evidence>
<comment type="catalytic activity">
    <reaction evidence="5">
        <text>L-pipecolate + NAD(+) = Delta(1)-piperideine-2-carboxylate + NADH + H(+)</text>
        <dbReference type="Rhea" id="RHEA:30807"/>
        <dbReference type="ChEBI" id="CHEBI:15378"/>
        <dbReference type="ChEBI" id="CHEBI:57540"/>
        <dbReference type="ChEBI" id="CHEBI:57945"/>
        <dbReference type="ChEBI" id="CHEBI:61185"/>
        <dbReference type="ChEBI" id="CHEBI:77631"/>
        <dbReference type="EC" id="1.5.1.1"/>
    </reaction>
    <physiologicalReaction direction="right-to-left" evidence="5">
        <dbReference type="Rhea" id="RHEA:30809"/>
    </physiologicalReaction>
</comment>
<dbReference type="InterPro" id="IPR023401">
    <property type="entry name" value="ODC_N"/>
</dbReference>
<dbReference type="Gene3D" id="3.30.1780.10">
    <property type="entry name" value="ornithine cyclodeaminase, domain 1"/>
    <property type="match status" value="1"/>
</dbReference>
<comment type="catalytic activity">
    <reaction evidence="7">
        <text>L-proline + NADP(+) = 1-pyrroline-2-carboxylate + NADPH + H(+)</text>
        <dbReference type="Rhea" id="RHEA:20317"/>
        <dbReference type="ChEBI" id="CHEBI:15378"/>
        <dbReference type="ChEBI" id="CHEBI:39785"/>
        <dbReference type="ChEBI" id="CHEBI:57783"/>
        <dbReference type="ChEBI" id="CHEBI:58349"/>
        <dbReference type="ChEBI" id="CHEBI:60039"/>
        <dbReference type="EC" id="1.5.1.1"/>
    </reaction>
    <physiologicalReaction direction="right-to-left" evidence="7">
        <dbReference type="Rhea" id="RHEA:20319"/>
    </physiologicalReaction>
</comment>
<evidence type="ECO:0000256" key="13">
    <source>
        <dbReference type="ARBA" id="ARBA00093264"/>
    </source>
</evidence>
<dbReference type="PANTHER" id="PTHR13812">
    <property type="entry name" value="KETIMINE REDUCTASE MU-CRYSTALLIN"/>
    <property type="match status" value="1"/>
</dbReference>
<organism evidence="18 19">
    <name type="scientific">Aplysia californica</name>
    <name type="common">California sea hare</name>
    <dbReference type="NCBI Taxonomy" id="6500"/>
    <lineage>
        <taxon>Eukaryota</taxon>
        <taxon>Metazoa</taxon>
        <taxon>Spiralia</taxon>
        <taxon>Lophotrochozoa</taxon>
        <taxon>Mollusca</taxon>
        <taxon>Gastropoda</taxon>
        <taxon>Heterobranchia</taxon>
        <taxon>Euthyneura</taxon>
        <taxon>Tectipleura</taxon>
        <taxon>Aplysiida</taxon>
        <taxon>Aplysioidea</taxon>
        <taxon>Aplysiidae</taxon>
        <taxon>Aplysia</taxon>
    </lineage>
</organism>
<comment type="catalytic activity">
    <reaction evidence="8">
        <text>(3R)-1,4-thiomorpholine-3-carboxylate + NAD(+) = 3,4-dehydrothiomorpholine-3-carboxylate + NADH + 2 H(+)</text>
        <dbReference type="Rhea" id="RHEA:12504"/>
        <dbReference type="ChEBI" id="CHEBI:15378"/>
        <dbReference type="ChEBI" id="CHEBI:57540"/>
        <dbReference type="ChEBI" id="CHEBI:57945"/>
        <dbReference type="ChEBI" id="CHEBI:58517"/>
        <dbReference type="ChEBI" id="CHEBI:176873"/>
        <dbReference type="EC" id="1.5.1.25"/>
    </reaction>
    <physiologicalReaction direction="right-to-left" evidence="8">
        <dbReference type="Rhea" id="RHEA:12506"/>
    </physiologicalReaction>
</comment>
<evidence type="ECO:0000256" key="8">
    <source>
        <dbReference type="ARBA" id="ARBA00093226"/>
    </source>
</evidence>
<comment type="catalytic activity">
    <reaction evidence="11">
        <text>(S)-cystathionine ketimine + NADH + 2 H(+) = (3R,5S)-2,3,5,6,7-pentahydro-1,4-thiazepine-3,5-dicarboxylate + NAD(+)</text>
        <dbReference type="Rhea" id="RHEA:68032"/>
        <dbReference type="ChEBI" id="CHEBI:15378"/>
        <dbReference type="ChEBI" id="CHEBI:57540"/>
        <dbReference type="ChEBI" id="CHEBI:57945"/>
        <dbReference type="ChEBI" id="CHEBI:176808"/>
        <dbReference type="ChEBI" id="CHEBI:176810"/>
    </reaction>
    <physiologicalReaction direction="left-to-right" evidence="11">
        <dbReference type="Rhea" id="RHEA:68033"/>
    </physiologicalReaction>
</comment>
<dbReference type="GeneID" id="101859463"/>
<evidence type="ECO:0000256" key="2">
    <source>
        <dbReference type="ARBA" id="ARBA00012883"/>
    </source>
</evidence>
<dbReference type="InterPro" id="IPR036291">
    <property type="entry name" value="NAD(P)-bd_dom_sf"/>
</dbReference>
<sequence length="312" mass="33544">MEGSQEHPLFVSAESISDCLEFKDLIPAVEKGLATFSRRSGDELIQPLRTVMTFPESNGYFASMPVYSKIDDIIVTKMVSFFPKNTDVPSHNAVILVFSTKNGLMRAIMDGDVITLKRTAAASAVATKYLTNGQPHTLAILGSGSQARSHYAAISHVFKFQQVNIWNHRSAGAEALAKEIGPTAQAFASVEDAVRDADVIVTVTSSDKPVLKAEWVKPGAHINAVGACRPNWAELDPQLMQNSVVYADSREGAMSESGDVIMSKATIHAEIGEMVNDPTLARPAETTVFKSLGVAVEDASAAKIVVDKLKIP</sequence>
<protein>
    <recommendedName>
        <fullName evidence="3">Ketimine reductase mu-crystallin</fullName>
        <ecNumber evidence="16">1.5.1.1</ecNumber>
        <ecNumber evidence="2">1.5.1.25</ecNumber>
    </recommendedName>
    <alternativeName>
        <fullName evidence="17">1-piperideine-2-carboxylate/1-pyrroline-2-carboxylate reductase</fullName>
    </alternativeName>
    <alternativeName>
        <fullName evidence="4">NADP-regulated thyroid-hormone-binding protein</fullName>
    </alternativeName>
</protein>
<evidence type="ECO:0000256" key="9">
    <source>
        <dbReference type="ARBA" id="ARBA00093227"/>
    </source>
</evidence>
<evidence type="ECO:0000256" key="7">
    <source>
        <dbReference type="ARBA" id="ARBA00093203"/>
    </source>
</evidence>
<evidence type="ECO:0000256" key="10">
    <source>
        <dbReference type="ARBA" id="ARBA00093248"/>
    </source>
</evidence>
<evidence type="ECO:0000256" key="1">
    <source>
        <dbReference type="ARBA" id="ARBA00008903"/>
    </source>
</evidence>
<comment type="catalytic activity">
    <reaction evidence="13">
        <text>L-proline + NAD(+) = 1-pyrroline-2-carboxylate + NADH + H(+)</text>
        <dbReference type="Rhea" id="RHEA:20321"/>
        <dbReference type="ChEBI" id="CHEBI:15378"/>
        <dbReference type="ChEBI" id="CHEBI:39785"/>
        <dbReference type="ChEBI" id="CHEBI:57540"/>
        <dbReference type="ChEBI" id="CHEBI:57945"/>
        <dbReference type="ChEBI" id="CHEBI:60039"/>
        <dbReference type="EC" id="1.5.1.1"/>
    </reaction>
    <physiologicalReaction direction="right-to-left" evidence="13">
        <dbReference type="Rhea" id="RHEA:20323"/>
    </physiologicalReaction>
</comment>
<proteinExistence type="inferred from homology"/>
<evidence type="ECO:0000256" key="16">
    <source>
        <dbReference type="ARBA" id="ARBA00093598"/>
    </source>
</evidence>
<comment type="catalytic activity">
    <reaction evidence="9">
        <text>(S)-cystathionine ketimine + NADPH + 2 H(+) = (3R,5S)-2,3,5,6,7-pentahydro-1,4-thiazepine-3,5-dicarboxylate + NADP(+)</text>
        <dbReference type="Rhea" id="RHEA:68036"/>
        <dbReference type="ChEBI" id="CHEBI:15378"/>
        <dbReference type="ChEBI" id="CHEBI:57783"/>
        <dbReference type="ChEBI" id="CHEBI:58349"/>
        <dbReference type="ChEBI" id="CHEBI:176808"/>
        <dbReference type="ChEBI" id="CHEBI:176810"/>
    </reaction>
    <physiologicalReaction direction="left-to-right" evidence="9">
        <dbReference type="Rhea" id="RHEA:68037"/>
    </physiologicalReaction>
</comment>
<dbReference type="PIRSF" id="PIRSF001439">
    <property type="entry name" value="CryM"/>
    <property type="match status" value="1"/>
</dbReference>
<evidence type="ECO:0000256" key="17">
    <source>
        <dbReference type="ARBA" id="ARBA00093650"/>
    </source>
</evidence>
<evidence type="ECO:0000313" key="18">
    <source>
        <dbReference type="Proteomes" id="UP000694888"/>
    </source>
</evidence>
<dbReference type="InterPro" id="IPR003462">
    <property type="entry name" value="ODC_Mu_crystall"/>
</dbReference>
<comment type="catalytic activity">
    <reaction evidence="14">
        <text>L-pipecolate + NADP(+) = Delta(1)-piperideine-2-carboxylate + NADPH + H(+)</text>
        <dbReference type="Rhea" id="RHEA:12524"/>
        <dbReference type="ChEBI" id="CHEBI:15378"/>
        <dbReference type="ChEBI" id="CHEBI:57783"/>
        <dbReference type="ChEBI" id="CHEBI:58349"/>
        <dbReference type="ChEBI" id="CHEBI:61185"/>
        <dbReference type="ChEBI" id="CHEBI:77631"/>
        <dbReference type="EC" id="1.5.1.1"/>
    </reaction>
    <physiologicalReaction direction="right-to-left" evidence="14">
        <dbReference type="Rhea" id="RHEA:12526"/>
    </physiologicalReaction>
</comment>
<dbReference type="Proteomes" id="UP000694888">
    <property type="component" value="Unplaced"/>
</dbReference>
<evidence type="ECO:0000256" key="14">
    <source>
        <dbReference type="ARBA" id="ARBA00093273"/>
    </source>
</evidence>
<name>A0ABM0JFE8_APLCA</name>
<dbReference type="EC" id="1.5.1.1" evidence="16"/>
<evidence type="ECO:0000256" key="11">
    <source>
        <dbReference type="ARBA" id="ARBA00093250"/>
    </source>
</evidence>
<dbReference type="Gene3D" id="3.40.50.720">
    <property type="entry name" value="NAD(P)-binding Rossmann-like Domain"/>
    <property type="match status" value="1"/>
</dbReference>
<comment type="catalytic activity">
    <reaction evidence="6">
        <text>Delta(2)-thiazoline-2-carboxylate + NADPH + 2 H(+) = L-thiazolidine-2-carboxylate + NADP(+)</text>
        <dbReference type="Rhea" id="RHEA:68072"/>
        <dbReference type="ChEBI" id="CHEBI:15378"/>
        <dbReference type="ChEBI" id="CHEBI:57783"/>
        <dbReference type="ChEBI" id="CHEBI:58349"/>
        <dbReference type="ChEBI" id="CHEBI:176895"/>
        <dbReference type="ChEBI" id="CHEBI:176896"/>
    </reaction>
    <physiologicalReaction direction="left-to-right" evidence="6">
        <dbReference type="Rhea" id="RHEA:68073"/>
    </physiologicalReaction>
</comment>
<evidence type="ECO:0000256" key="3">
    <source>
        <dbReference type="ARBA" id="ARBA00015173"/>
    </source>
</evidence>
<gene>
    <name evidence="19" type="primary">LOC101859463</name>
</gene>
<evidence type="ECO:0000256" key="4">
    <source>
        <dbReference type="ARBA" id="ARBA00033420"/>
    </source>
</evidence>
<evidence type="ECO:0000256" key="15">
    <source>
        <dbReference type="ARBA" id="ARBA00093567"/>
    </source>
</evidence>
<comment type="catalytic activity">
    <reaction evidence="12">
        <text>(3R)-1,4-thiomorpholine-3-carboxylate + NADP(+) = 3,4-dehydrothiomorpholine-3-carboxylate + NADPH + 2 H(+)</text>
        <dbReference type="Rhea" id="RHEA:12500"/>
        <dbReference type="ChEBI" id="CHEBI:15378"/>
        <dbReference type="ChEBI" id="CHEBI:57783"/>
        <dbReference type="ChEBI" id="CHEBI:58349"/>
        <dbReference type="ChEBI" id="CHEBI:58517"/>
        <dbReference type="ChEBI" id="CHEBI:176873"/>
        <dbReference type="EC" id="1.5.1.25"/>
    </reaction>
    <physiologicalReaction direction="right-to-left" evidence="12">
        <dbReference type="Rhea" id="RHEA:12502"/>
    </physiologicalReaction>
</comment>
<dbReference type="Pfam" id="PF02423">
    <property type="entry name" value="OCD_Mu_crystall"/>
    <property type="match status" value="1"/>
</dbReference>
<evidence type="ECO:0000256" key="5">
    <source>
        <dbReference type="ARBA" id="ARBA00093190"/>
    </source>
</evidence>
<dbReference type="PANTHER" id="PTHR13812:SF19">
    <property type="entry name" value="KETIMINE REDUCTASE MU-CRYSTALLIN"/>
    <property type="match status" value="1"/>
</dbReference>
<comment type="subunit">
    <text evidence="15">Homodimer. Binds the thyroid hormone triiodothyronine (T3); T3 binding inhibits enzymatic activity.</text>
</comment>
<keyword evidence="18" id="KW-1185">Reference proteome</keyword>
<accession>A0ABM0JFE8</accession>
<dbReference type="RefSeq" id="XP_005092454.1">
    <property type="nucleotide sequence ID" value="XM_005092397.3"/>
</dbReference>
<comment type="catalytic activity">
    <reaction evidence="10">
        <text>(R)-lanthionine ketimine + NADPH + 2 H(+) = (3R,5R)-1,4-thiomorpholine-3,5-dicarboxylate + NADP(+)</text>
        <dbReference type="Rhea" id="RHEA:68040"/>
        <dbReference type="ChEBI" id="CHEBI:15378"/>
        <dbReference type="ChEBI" id="CHEBI:57783"/>
        <dbReference type="ChEBI" id="CHEBI:58349"/>
        <dbReference type="ChEBI" id="CHEBI:176891"/>
        <dbReference type="ChEBI" id="CHEBI:176892"/>
    </reaction>
    <physiologicalReaction direction="left-to-right" evidence="10">
        <dbReference type="Rhea" id="RHEA:68041"/>
    </physiologicalReaction>
</comment>